<proteinExistence type="predicted"/>
<evidence type="ECO:0000313" key="6">
    <source>
        <dbReference type="EMBL" id="EYD71742.1"/>
    </source>
</evidence>
<dbReference type="GO" id="GO:1901911">
    <property type="term" value="P:adenosine 5'-(hexahydrogen pentaphosphate) catabolic process"/>
    <property type="evidence" value="ECO:0007669"/>
    <property type="project" value="TreeGrafter"/>
</dbReference>
<dbReference type="OrthoDB" id="7066910at2"/>
<dbReference type="Pfam" id="PF00293">
    <property type="entry name" value="NUDIX"/>
    <property type="match status" value="1"/>
</dbReference>
<dbReference type="HOGENOM" id="CLU_037162_8_1_5"/>
<dbReference type="SUPFAM" id="SSF55811">
    <property type="entry name" value="Nudix"/>
    <property type="match status" value="1"/>
</dbReference>
<dbReference type="PROSITE" id="PS51462">
    <property type="entry name" value="NUDIX"/>
    <property type="match status" value="1"/>
</dbReference>
<dbReference type="GO" id="GO:0034431">
    <property type="term" value="F:bis(5'-adenosyl)-hexaphosphatase activity"/>
    <property type="evidence" value="ECO:0007669"/>
    <property type="project" value="TreeGrafter"/>
</dbReference>
<evidence type="ECO:0000259" key="5">
    <source>
        <dbReference type="PROSITE" id="PS51462"/>
    </source>
</evidence>
<reference evidence="6 7" key="1">
    <citation type="submission" date="2013-03" db="EMBL/GenBank/DDBJ databases">
        <authorList>
            <person name="Fiebig A."/>
            <person name="Goeker M."/>
            <person name="Klenk H.-P.P."/>
        </authorList>
    </citation>
    <scope>NUCLEOTIDE SEQUENCE [LARGE SCALE GENOMIC DNA]</scope>
    <source>
        <strain evidence="6 7">DSM 17492</strain>
    </source>
</reference>
<keyword evidence="7" id="KW-1185">Reference proteome</keyword>
<sequence length="159" mass="18021">MLAKFWNNFVAPLVRRPPRFQVAALCYRETGPGLEVLLITSLETKRWILPKGWPKSGLDAEGTALDEAWEEAGIRPADGTEGLIGRYRYAKRLRGSVPVQTDVDVYAFEGAALQDDYPEAGRRERRWMSPDEAADLVEEDQLKTLLRDFPVTLRAMQRG</sequence>
<dbReference type="InterPro" id="IPR000086">
    <property type="entry name" value="NUDIX_hydrolase_dom"/>
</dbReference>
<organism evidence="6 7">
    <name type="scientific">Limimaricola hongkongensis DSM 17492</name>
    <dbReference type="NCBI Taxonomy" id="1122180"/>
    <lineage>
        <taxon>Bacteria</taxon>
        <taxon>Pseudomonadati</taxon>
        <taxon>Pseudomonadota</taxon>
        <taxon>Alphaproteobacteria</taxon>
        <taxon>Rhodobacterales</taxon>
        <taxon>Paracoccaceae</taxon>
        <taxon>Limimaricola</taxon>
    </lineage>
</organism>
<gene>
    <name evidence="6" type="ORF">Lokhon_01812</name>
</gene>
<keyword evidence="2" id="KW-0479">Metal-binding</keyword>
<dbReference type="Gene3D" id="3.90.79.10">
    <property type="entry name" value="Nucleoside Triphosphate Pyrophosphohydrolase"/>
    <property type="match status" value="1"/>
</dbReference>
<dbReference type="PANTHER" id="PTHR12629:SF0">
    <property type="entry name" value="DIPHOSPHOINOSITOL-POLYPHOSPHATE DIPHOSPHATASE"/>
    <property type="match status" value="1"/>
</dbReference>
<name>A0A017HB56_9RHOB</name>
<dbReference type="GO" id="GO:1901907">
    <property type="term" value="P:diadenosine pentaphosphate catabolic process"/>
    <property type="evidence" value="ECO:0007669"/>
    <property type="project" value="TreeGrafter"/>
</dbReference>
<dbReference type="GO" id="GO:0046872">
    <property type="term" value="F:metal ion binding"/>
    <property type="evidence" value="ECO:0007669"/>
    <property type="project" value="UniProtKB-KW"/>
</dbReference>
<dbReference type="RefSeq" id="WP_017928708.1">
    <property type="nucleotide sequence ID" value="NZ_KB822998.1"/>
</dbReference>
<dbReference type="GO" id="GO:0034432">
    <property type="term" value="F:bis(5'-adenosyl)-pentaphosphatase activity"/>
    <property type="evidence" value="ECO:0007669"/>
    <property type="project" value="TreeGrafter"/>
</dbReference>
<dbReference type="InterPro" id="IPR047198">
    <property type="entry name" value="DDP-like_NUDIX"/>
</dbReference>
<comment type="cofactor">
    <cofactor evidence="1">
        <name>Mg(2+)</name>
        <dbReference type="ChEBI" id="CHEBI:18420"/>
    </cofactor>
</comment>
<dbReference type="GO" id="GO:0008486">
    <property type="term" value="F:diphosphoinositol-polyphosphate diphosphatase activity"/>
    <property type="evidence" value="ECO:0007669"/>
    <property type="project" value="TreeGrafter"/>
</dbReference>
<dbReference type="EMBL" id="APGJ01000006">
    <property type="protein sequence ID" value="EYD71742.1"/>
    <property type="molecule type" value="Genomic_DNA"/>
</dbReference>
<feature type="domain" description="Nudix hydrolase" evidence="5">
    <location>
        <begin position="17"/>
        <end position="157"/>
    </location>
</feature>
<dbReference type="STRING" id="1122180.Lokhon_01812"/>
<dbReference type="PANTHER" id="PTHR12629">
    <property type="entry name" value="DIPHOSPHOINOSITOL POLYPHOSPHATE PHOSPHOHYDROLASE"/>
    <property type="match status" value="1"/>
</dbReference>
<protein>
    <submittedName>
        <fullName evidence="6">Hydrolase, NUDIX family</fullName>
    </submittedName>
</protein>
<dbReference type="GO" id="GO:0000298">
    <property type="term" value="F:endopolyphosphatase activity"/>
    <property type="evidence" value="ECO:0007669"/>
    <property type="project" value="TreeGrafter"/>
</dbReference>
<evidence type="ECO:0000256" key="1">
    <source>
        <dbReference type="ARBA" id="ARBA00001946"/>
    </source>
</evidence>
<dbReference type="GO" id="GO:1901909">
    <property type="term" value="P:diadenosine hexaphosphate catabolic process"/>
    <property type="evidence" value="ECO:0007669"/>
    <property type="project" value="TreeGrafter"/>
</dbReference>
<keyword evidence="4" id="KW-0460">Magnesium</keyword>
<evidence type="ECO:0000256" key="3">
    <source>
        <dbReference type="ARBA" id="ARBA00022801"/>
    </source>
</evidence>
<evidence type="ECO:0000256" key="4">
    <source>
        <dbReference type="ARBA" id="ARBA00022842"/>
    </source>
</evidence>
<dbReference type="eggNOG" id="COG0494">
    <property type="taxonomic scope" value="Bacteria"/>
</dbReference>
<evidence type="ECO:0000313" key="7">
    <source>
        <dbReference type="Proteomes" id="UP000025047"/>
    </source>
</evidence>
<dbReference type="AlphaFoldDB" id="A0A017HB56"/>
<comment type="caution">
    <text evidence="6">The sequence shown here is derived from an EMBL/GenBank/DDBJ whole genome shotgun (WGS) entry which is preliminary data.</text>
</comment>
<evidence type="ECO:0000256" key="2">
    <source>
        <dbReference type="ARBA" id="ARBA00022723"/>
    </source>
</evidence>
<dbReference type="GO" id="GO:0005737">
    <property type="term" value="C:cytoplasm"/>
    <property type="evidence" value="ECO:0007669"/>
    <property type="project" value="TreeGrafter"/>
</dbReference>
<dbReference type="Proteomes" id="UP000025047">
    <property type="component" value="Unassembled WGS sequence"/>
</dbReference>
<dbReference type="GO" id="GO:0071543">
    <property type="term" value="P:diphosphoinositol polyphosphate metabolic process"/>
    <property type="evidence" value="ECO:0007669"/>
    <property type="project" value="TreeGrafter"/>
</dbReference>
<dbReference type="PATRIC" id="fig|1122180.6.peg.1795"/>
<accession>A0A017HB56</accession>
<dbReference type="CDD" id="cd04666">
    <property type="entry name" value="NUDIX_DIPP2_like_Nudt4"/>
    <property type="match status" value="1"/>
</dbReference>
<dbReference type="InterPro" id="IPR015797">
    <property type="entry name" value="NUDIX_hydrolase-like_dom_sf"/>
</dbReference>
<keyword evidence="3 6" id="KW-0378">Hydrolase</keyword>